<accession>A0A1I8J1V1</accession>
<dbReference type="Proteomes" id="UP000095280">
    <property type="component" value="Unplaced"/>
</dbReference>
<organism evidence="1 2">
    <name type="scientific">Macrostomum lignano</name>
    <dbReference type="NCBI Taxonomy" id="282301"/>
    <lineage>
        <taxon>Eukaryota</taxon>
        <taxon>Metazoa</taxon>
        <taxon>Spiralia</taxon>
        <taxon>Lophotrochozoa</taxon>
        <taxon>Platyhelminthes</taxon>
        <taxon>Rhabditophora</taxon>
        <taxon>Macrostomorpha</taxon>
        <taxon>Macrostomida</taxon>
        <taxon>Macrostomidae</taxon>
        <taxon>Macrostomum</taxon>
    </lineage>
</organism>
<keyword evidence="1" id="KW-1185">Reference proteome</keyword>
<reference evidence="2" key="1">
    <citation type="submission" date="2016-11" db="UniProtKB">
        <authorList>
            <consortium name="WormBaseParasite"/>
        </authorList>
    </citation>
    <scope>IDENTIFICATION</scope>
</reference>
<dbReference type="WBParaSite" id="maker-uti_cns_0045485-snap-gene-2.7-mRNA-1">
    <property type="protein sequence ID" value="maker-uti_cns_0045485-snap-gene-2.7-mRNA-1"/>
    <property type="gene ID" value="maker-uti_cns_0045485-snap-gene-2.7"/>
</dbReference>
<sequence>MGSLFELGILIAAAFLVCGTAVLAQPLATDAHEKWAEPANAELASLAPLFGPHNSVNAFDLIEIYNGWASGVDHLPYTENPDAQTVYRMIMFQLARLFKVFHVDLVSINIRRNLEHKICFGGSAQEPHDVRYHVSRSVHEDCQLK</sequence>
<evidence type="ECO:0000313" key="1">
    <source>
        <dbReference type="Proteomes" id="UP000095280"/>
    </source>
</evidence>
<evidence type="ECO:0000313" key="2">
    <source>
        <dbReference type="WBParaSite" id="maker-uti_cns_0045485-snap-gene-2.7-mRNA-1"/>
    </source>
</evidence>
<name>A0A1I8J1V1_9PLAT</name>
<protein>
    <submittedName>
        <fullName evidence="2">Peptidase_M14 domain-containing protein</fullName>
    </submittedName>
</protein>
<dbReference type="AlphaFoldDB" id="A0A1I8J1V1"/>
<proteinExistence type="predicted"/>